<comment type="caution">
    <text evidence="1">The sequence shown here is derived from an EMBL/GenBank/DDBJ whole genome shotgun (WGS) entry which is preliminary data.</text>
</comment>
<reference evidence="1 2" key="1">
    <citation type="submission" date="2019-06" db="EMBL/GenBank/DDBJ databases">
        <title>Sequencing the genomes of 1000 actinobacteria strains.</title>
        <authorList>
            <person name="Klenk H.-P."/>
        </authorList>
    </citation>
    <scope>NUCLEOTIDE SEQUENCE [LARGE SCALE GENOMIC DNA]</scope>
    <source>
        <strain evidence="1 2">DSM 102200</strain>
    </source>
</reference>
<dbReference type="Proteomes" id="UP000316096">
    <property type="component" value="Unassembled WGS sequence"/>
</dbReference>
<evidence type="ECO:0000313" key="2">
    <source>
        <dbReference type="Proteomes" id="UP000316096"/>
    </source>
</evidence>
<organism evidence="1 2">
    <name type="scientific">Actinoallomurus bryophytorum</name>
    <dbReference type="NCBI Taxonomy" id="1490222"/>
    <lineage>
        <taxon>Bacteria</taxon>
        <taxon>Bacillati</taxon>
        <taxon>Actinomycetota</taxon>
        <taxon>Actinomycetes</taxon>
        <taxon>Streptosporangiales</taxon>
        <taxon>Thermomonosporaceae</taxon>
        <taxon>Actinoallomurus</taxon>
    </lineage>
</organism>
<accession>A0A543CGH7</accession>
<protein>
    <submittedName>
        <fullName evidence="1">Uncharacterized protein</fullName>
    </submittedName>
</protein>
<gene>
    <name evidence="1" type="ORF">FB559_1641</name>
</gene>
<dbReference type="AlphaFoldDB" id="A0A543CGH7"/>
<dbReference type="EMBL" id="VFOZ01000001">
    <property type="protein sequence ID" value="TQL96120.1"/>
    <property type="molecule type" value="Genomic_DNA"/>
</dbReference>
<proteinExistence type="predicted"/>
<keyword evidence="2" id="KW-1185">Reference proteome</keyword>
<sequence length="362" mass="40660">MTAAPIRLKAVLRQQHLQTHTGFCREYDKVARMIDPELVGTYPSRAQFHRWLSGELKGLPHPHHCRVLEKMCPGYSAAQLFEPDQPDASRSVVDPADDGGLFDVIEDRIDQPAAGAVEWGPEQPADIGRSYAGLSASAATGVSEGTQRLGQRLLKLKKVQRLSDRDISQFAHLAGHIIDLDTRIDIEISGDGAARVTYRYELLNMTDRPLVRLPRDLWFQYTSGELTIRPLIDSTRRVAIQRVHDTPNLAKFACQLSPAIKSGESAVIGYTCEGGRFEDALYWRQAIPRYTRHFTINLRHGDAGDLISCSAIEEHEDGSENSATEELIWDHEGDDVIITLTRDYLRPNQSVTLRWTVTREHA</sequence>
<evidence type="ECO:0000313" key="1">
    <source>
        <dbReference type="EMBL" id="TQL96120.1"/>
    </source>
</evidence>
<name>A0A543CGH7_9ACTN</name>